<gene>
    <name evidence="2" type="ORF">P245_19685</name>
</gene>
<comment type="caution">
    <text evidence="2">The sequence shown here is derived from an EMBL/GenBank/DDBJ whole genome shotgun (WGS) entry which is preliminary data.</text>
</comment>
<dbReference type="EMBL" id="AWTN01000106">
    <property type="protein sequence ID" value="KGG87675.1"/>
    <property type="molecule type" value="Genomic_DNA"/>
</dbReference>
<reference evidence="2 3" key="1">
    <citation type="submission" date="2013-09" db="EMBL/GenBank/DDBJ databases">
        <title>High correlation between genotypes and phenotypes of environmental bacteria Comamonas testosteroni strains.</title>
        <authorList>
            <person name="Liu L."/>
            <person name="Zhu W."/>
            <person name="Xia X."/>
            <person name="Xu B."/>
            <person name="Luo M."/>
            <person name="Wang G."/>
        </authorList>
    </citation>
    <scope>NUCLEOTIDE SEQUENCE [LARGE SCALE GENOMIC DNA]</scope>
    <source>
        <strain evidence="2 3">JL14</strain>
    </source>
</reference>
<protein>
    <submittedName>
        <fullName evidence="2">Uncharacterized protein</fullName>
    </submittedName>
</protein>
<organism evidence="2 3">
    <name type="scientific">Comamonas thiooxydans</name>
    <dbReference type="NCBI Taxonomy" id="363952"/>
    <lineage>
        <taxon>Bacteria</taxon>
        <taxon>Pseudomonadati</taxon>
        <taxon>Pseudomonadota</taxon>
        <taxon>Betaproteobacteria</taxon>
        <taxon>Burkholderiales</taxon>
        <taxon>Comamonadaceae</taxon>
        <taxon>Comamonas</taxon>
    </lineage>
</organism>
<dbReference type="Proteomes" id="UP000029567">
    <property type="component" value="Unassembled WGS sequence"/>
</dbReference>
<feature type="transmembrane region" description="Helical" evidence="1">
    <location>
        <begin position="6"/>
        <end position="26"/>
    </location>
</feature>
<accession>A0A0E3BCJ7</accession>
<evidence type="ECO:0000313" key="3">
    <source>
        <dbReference type="Proteomes" id="UP000029567"/>
    </source>
</evidence>
<keyword evidence="1" id="KW-1133">Transmembrane helix</keyword>
<name>A0A0E3BCJ7_9BURK</name>
<keyword evidence="1" id="KW-0472">Membrane</keyword>
<proteinExistence type="predicted"/>
<sequence length="39" mass="4426">MIDYDYQTLRLVFVFAVIGILLCLVVRSFKSDGTDDDAI</sequence>
<evidence type="ECO:0000313" key="2">
    <source>
        <dbReference type="EMBL" id="KGG87675.1"/>
    </source>
</evidence>
<keyword evidence="1" id="KW-0812">Transmembrane</keyword>
<dbReference type="AlphaFoldDB" id="A0A0E3BCJ7"/>
<evidence type="ECO:0000256" key="1">
    <source>
        <dbReference type="SAM" id="Phobius"/>
    </source>
</evidence>